<dbReference type="InterPro" id="IPR001020">
    <property type="entry name" value="PTS_HPr_His_P_site"/>
</dbReference>
<organism evidence="2">
    <name type="scientific">marine sediment metagenome</name>
    <dbReference type="NCBI Taxonomy" id="412755"/>
    <lineage>
        <taxon>unclassified sequences</taxon>
        <taxon>metagenomes</taxon>
        <taxon>ecological metagenomes</taxon>
    </lineage>
</organism>
<protein>
    <submittedName>
        <fullName evidence="2">Uncharacterized protein</fullName>
    </submittedName>
</protein>
<sequence>MAIQVHKELQERSFLGLHARPATSGVDRRFLRECFNADLRGGVLSRRLGKRRINNTALSGTQHGVFYAKFANGTNERLVAHGAVISVVTKEPTAITNSLPSDDNTPTGGKTYFAQLANHVFYCNSTDLDEKYNGTARQKWGTEKRGSAPSGSSASGSVSSTRRYRITFYNSTTKHEGPPSDATGDITLSSQDRTITTPSAPTDGQIDQWRADAAVVVADRPGIYYLVGTANIASDITDSKSDAILKVQNVLEEFLNDPPAGPFYLIATHAGRILAVPAGDKSLLYISDHGGFFSKPESFPVLNFLPISYRDGDIITAIVSMDEFALIFKRYSIWAMLGSWPDISLRAVSFRPDRTSIGTIDQNAVVAFEQSVIFPSHDGVYPLRKGEILSEGLFTSKISGAIDDLYSKVD</sequence>
<dbReference type="AlphaFoldDB" id="A0A0F9BF17"/>
<proteinExistence type="predicted"/>
<evidence type="ECO:0000256" key="1">
    <source>
        <dbReference type="SAM" id="MobiDB-lite"/>
    </source>
</evidence>
<comment type="caution">
    <text evidence="2">The sequence shown here is derived from an EMBL/GenBank/DDBJ whole genome shotgun (WGS) entry which is preliminary data.</text>
</comment>
<dbReference type="EMBL" id="LAZR01038066">
    <property type="protein sequence ID" value="KKL20524.1"/>
    <property type="molecule type" value="Genomic_DNA"/>
</dbReference>
<accession>A0A0F9BF17</accession>
<feature type="region of interest" description="Disordered" evidence="1">
    <location>
        <begin position="169"/>
        <end position="204"/>
    </location>
</feature>
<feature type="compositionally biased region" description="Low complexity" evidence="1">
    <location>
        <begin position="147"/>
        <end position="159"/>
    </location>
</feature>
<name>A0A0F9BF17_9ZZZZ</name>
<feature type="non-terminal residue" evidence="2">
    <location>
        <position position="410"/>
    </location>
</feature>
<feature type="compositionally biased region" description="Polar residues" evidence="1">
    <location>
        <begin position="186"/>
        <end position="202"/>
    </location>
</feature>
<dbReference type="PROSITE" id="PS00369">
    <property type="entry name" value="PTS_HPR_HIS"/>
    <property type="match status" value="1"/>
</dbReference>
<reference evidence="2" key="1">
    <citation type="journal article" date="2015" name="Nature">
        <title>Complex archaea that bridge the gap between prokaryotes and eukaryotes.</title>
        <authorList>
            <person name="Spang A."/>
            <person name="Saw J.H."/>
            <person name="Jorgensen S.L."/>
            <person name="Zaremba-Niedzwiedzka K."/>
            <person name="Martijn J."/>
            <person name="Lind A.E."/>
            <person name="van Eijk R."/>
            <person name="Schleper C."/>
            <person name="Guy L."/>
            <person name="Ettema T.J."/>
        </authorList>
    </citation>
    <scope>NUCLEOTIDE SEQUENCE</scope>
</reference>
<feature type="region of interest" description="Disordered" evidence="1">
    <location>
        <begin position="140"/>
        <end position="159"/>
    </location>
</feature>
<gene>
    <name evidence="2" type="ORF">LCGC14_2454610</name>
</gene>
<evidence type="ECO:0000313" key="2">
    <source>
        <dbReference type="EMBL" id="KKL20524.1"/>
    </source>
</evidence>